<keyword evidence="3 6" id="KW-0713">Self-incompatibility</keyword>
<keyword evidence="4 6" id="KW-0964">Secreted</keyword>
<organism evidence="7 8">
    <name type="scientific">Erythranthe guttata</name>
    <name type="common">Yellow monkey flower</name>
    <name type="synonym">Mimulus guttatus</name>
    <dbReference type="NCBI Taxonomy" id="4155"/>
    <lineage>
        <taxon>Eukaryota</taxon>
        <taxon>Viridiplantae</taxon>
        <taxon>Streptophyta</taxon>
        <taxon>Embryophyta</taxon>
        <taxon>Tracheophyta</taxon>
        <taxon>Spermatophyta</taxon>
        <taxon>Magnoliopsida</taxon>
        <taxon>eudicotyledons</taxon>
        <taxon>Gunneridae</taxon>
        <taxon>Pentapetalae</taxon>
        <taxon>asterids</taxon>
        <taxon>lamiids</taxon>
        <taxon>Lamiales</taxon>
        <taxon>Phrymaceae</taxon>
        <taxon>Erythranthe</taxon>
    </lineage>
</organism>
<name>A0A022RCH7_ERYGU</name>
<dbReference type="Proteomes" id="UP000030748">
    <property type="component" value="Unassembled WGS sequence"/>
</dbReference>
<reference evidence="7 8" key="1">
    <citation type="journal article" date="2013" name="Proc. Natl. Acad. Sci. U.S.A.">
        <title>Fine-scale variation in meiotic recombination in Mimulus inferred from population shotgun sequencing.</title>
        <authorList>
            <person name="Hellsten U."/>
            <person name="Wright K.M."/>
            <person name="Jenkins J."/>
            <person name="Shu S."/>
            <person name="Yuan Y."/>
            <person name="Wessler S.R."/>
            <person name="Schmutz J."/>
            <person name="Willis J.H."/>
            <person name="Rokhsar D.S."/>
        </authorList>
    </citation>
    <scope>NUCLEOTIDE SEQUENCE [LARGE SCALE GENOMIC DNA]</scope>
    <source>
        <strain evidence="8">cv. DUN x IM62</strain>
    </source>
</reference>
<evidence type="ECO:0000313" key="7">
    <source>
        <dbReference type="EMBL" id="EYU37413.1"/>
    </source>
</evidence>
<dbReference type="GO" id="GO:0060320">
    <property type="term" value="P:rejection of self pollen"/>
    <property type="evidence" value="ECO:0007669"/>
    <property type="project" value="UniProtKB-KW"/>
</dbReference>
<proteinExistence type="inferred from homology"/>
<evidence type="ECO:0000256" key="2">
    <source>
        <dbReference type="ARBA" id="ARBA00005581"/>
    </source>
</evidence>
<sequence length="112" mass="13131">MLLHCQSRDDRLGYHTLAKDERFDFTFCPVWRTVFFCHVWWNGKDIAFDVYRWKRPPTYIYIISNDCSPSKDCGPLDIQLIVSPWRGTPSIPNASRKLPLESGVLDFRGFVC</sequence>
<evidence type="ECO:0000256" key="5">
    <source>
        <dbReference type="ARBA" id="ARBA00022729"/>
    </source>
</evidence>
<evidence type="ECO:0000313" key="8">
    <source>
        <dbReference type="Proteomes" id="UP000030748"/>
    </source>
</evidence>
<dbReference type="Pfam" id="PF05938">
    <property type="entry name" value="Self-incomp_S1"/>
    <property type="match status" value="1"/>
</dbReference>
<evidence type="ECO:0000256" key="1">
    <source>
        <dbReference type="ARBA" id="ARBA00004613"/>
    </source>
</evidence>
<dbReference type="InterPro" id="IPR010264">
    <property type="entry name" value="Self-incomp_S1"/>
</dbReference>
<evidence type="ECO:0000256" key="4">
    <source>
        <dbReference type="ARBA" id="ARBA00022525"/>
    </source>
</evidence>
<accession>A0A022RCH7</accession>
<dbReference type="AlphaFoldDB" id="A0A022RCH7"/>
<dbReference type="PANTHER" id="PTHR31232:SF164">
    <property type="entry name" value="S-PROTEIN HOMOLOG"/>
    <property type="match status" value="1"/>
</dbReference>
<gene>
    <name evidence="7" type="ORF">MIMGU_mgv11b018988mg</name>
</gene>
<comment type="similarity">
    <text evidence="2 6">Belongs to the plant self-incompatibility (S1) protein family.</text>
</comment>
<dbReference type="PANTHER" id="PTHR31232">
    <property type="match status" value="1"/>
</dbReference>
<evidence type="ECO:0000256" key="6">
    <source>
        <dbReference type="RuleBase" id="RU367044"/>
    </source>
</evidence>
<dbReference type="EMBL" id="KI630522">
    <property type="protein sequence ID" value="EYU37413.1"/>
    <property type="molecule type" value="Genomic_DNA"/>
</dbReference>
<protein>
    <recommendedName>
        <fullName evidence="6">S-protein homolog</fullName>
    </recommendedName>
</protein>
<evidence type="ECO:0000256" key="3">
    <source>
        <dbReference type="ARBA" id="ARBA00022471"/>
    </source>
</evidence>
<comment type="subcellular location">
    <subcellularLocation>
        <location evidence="1 6">Secreted</location>
    </subcellularLocation>
</comment>
<keyword evidence="5" id="KW-0732">Signal</keyword>
<keyword evidence="8" id="KW-1185">Reference proteome</keyword>
<dbReference type="GO" id="GO:0005576">
    <property type="term" value="C:extracellular region"/>
    <property type="evidence" value="ECO:0007669"/>
    <property type="project" value="UniProtKB-SubCell"/>
</dbReference>